<comment type="caution">
    <text evidence="1">The sequence shown here is derived from an EMBL/GenBank/DDBJ whole genome shotgun (WGS) entry which is preliminary data.</text>
</comment>
<keyword evidence="2" id="KW-1185">Reference proteome</keyword>
<gene>
    <name evidence="1" type="ORF">HAX54_035520</name>
</gene>
<evidence type="ECO:0000313" key="1">
    <source>
        <dbReference type="EMBL" id="MCD7457612.1"/>
    </source>
</evidence>
<protein>
    <submittedName>
        <fullName evidence="1">Uncharacterized protein</fullName>
    </submittedName>
</protein>
<dbReference type="Proteomes" id="UP000823775">
    <property type="component" value="Unassembled WGS sequence"/>
</dbReference>
<sequence>MVTEPDDYLRVWWKYMNKEDKSIIRTHNRYFSSLVDMKAWPEMMHVLTNFWDNVNMVFRFGNVELTSTIEEVLTSYESVSMCKKRKKMPDNDVLVLMKTLLELLRSLDTNLPPKWIGKVGEHFHSRLKYETATKFHALAPMIVFDIYRALENCQNGARFFQRWTRPYILSRVLRQLVMMKEIPQVGEISRYSTEHAKGVVTLKDMIVRGWRQRKVWEPMVKNRFKPECSDTYKEWLKKNLVGTLIPGPNEPTKILIKNPSIRFDSTGFKTSIRRVRYLTVDSIGRML</sequence>
<proteinExistence type="predicted"/>
<organism evidence="1 2">
    <name type="scientific">Datura stramonium</name>
    <name type="common">Jimsonweed</name>
    <name type="synonym">Common thornapple</name>
    <dbReference type="NCBI Taxonomy" id="4076"/>
    <lineage>
        <taxon>Eukaryota</taxon>
        <taxon>Viridiplantae</taxon>
        <taxon>Streptophyta</taxon>
        <taxon>Embryophyta</taxon>
        <taxon>Tracheophyta</taxon>
        <taxon>Spermatophyta</taxon>
        <taxon>Magnoliopsida</taxon>
        <taxon>eudicotyledons</taxon>
        <taxon>Gunneridae</taxon>
        <taxon>Pentapetalae</taxon>
        <taxon>asterids</taxon>
        <taxon>lamiids</taxon>
        <taxon>Solanales</taxon>
        <taxon>Solanaceae</taxon>
        <taxon>Solanoideae</taxon>
        <taxon>Datureae</taxon>
        <taxon>Datura</taxon>
    </lineage>
</organism>
<name>A0ABS8SFI8_DATST</name>
<evidence type="ECO:0000313" key="2">
    <source>
        <dbReference type="Proteomes" id="UP000823775"/>
    </source>
</evidence>
<dbReference type="EMBL" id="JACEIK010000464">
    <property type="protein sequence ID" value="MCD7457612.1"/>
    <property type="molecule type" value="Genomic_DNA"/>
</dbReference>
<reference evidence="1 2" key="1">
    <citation type="journal article" date="2021" name="BMC Genomics">
        <title>Datura genome reveals duplications of psychoactive alkaloid biosynthetic genes and high mutation rate following tissue culture.</title>
        <authorList>
            <person name="Rajewski A."/>
            <person name="Carter-House D."/>
            <person name="Stajich J."/>
            <person name="Litt A."/>
        </authorList>
    </citation>
    <scope>NUCLEOTIDE SEQUENCE [LARGE SCALE GENOMIC DNA]</scope>
    <source>
        <strain evidence="1">AR-01</strain>
    </source>
</reference>
<accession>A0ABS8SFI8</accession>